<keyword evidence="4" id="KW-1185">Reference proteome</keyword>
<evidence type="ECO:0000313" key="3">
    <source>
        <dbReference type="EMBL" id="MEM5420603.1"/>
    </source>
</evidence>
<evidence type="ECO:0000256" key="2">
    <source>
        <dbReference type="SAM" id="Phobius"/>
    </source>
</evidence>
<name>A0ABU9RKP8_9BURK</name>
<protein>
    <submittedName>
        <fullName evidence="3">Uncharacterized protein</fullName>
    </submittedName>
</protein>
<reference evidence="3 4" key="1">
    <citation type="submission" date="2024-01" db="EMBL/GenBank/DDBJ databases">
        <title>The diversity of rhizobia nodulating Mimosa spp. in eleven states of Brazil covering several biomes is determined by host plant, location, and edaphic factors.</title>
        <authorList>
            <person name="Rouws L."/>
            <person name="Barauna A."/>
            <person name="Beukes C."/>
            <person name="De Faria S.M."/>
            <person name="Gross E."/>
            <person name="Dos Reis Junior F.B."/>
            <person name="Simon M."/>
            <person name="Maluk M."/>
            <person name="Odee D.W."/>
            <person name="Kenicer G."/>
            <person name="Young J.P.W."/>
            <person name="Reis V.M."/>
            <person name="Zilli J."/>
            <person name="James E.K."/>
        </authorList>
    </citation>
    <scope>NUCLEOTIDE SEQUENCE [LARGE SCALE GENOMIC DNA]</scope>
    <source>
        <strain evidence="3 4">JPY167</strain>
    </source>
</reference>
<keyword evidence="2" id="KW-0812">Transmembrane</keyword>
<sequence length="157" mass="17070">MARHAQRTVTPGWRVLRSHFGSATVLTVLFQSFAGYAVVACGITWMPVYFRLGLGLPPARAGWLFGLQVLLQVPVGFALATLSHALLRRNVSTRIARGGLSVAAAHKGGLRGALTSAYPIRPKDYLGRVPGNSQCNPFRQRANTDNRRGDMHAFEAD</sequence>
<dbReference type="InterPro" id="IPR036259">
    <property type="entry name" value="MFS_trans_sf"/>
</dbReference>
<dbReference type="Proteomes" id="UP001489897">
    <property type="component" value="Unassembled WGS sequence"/>
</dbReference>
<keyword evidence="2" id="KW-1133">Transmembrane helix</keyword>
<feature type="transmembrane region" description="Helical" evidence="2">
    <location>
        <begin position="65"/>
        <end position="87"/>
    </location>
</feature>
<keyword evidence="2" id="KW-0472">Membrane</keyword>
<organism evidence="3 4">
    <name type="scientific">Paraburkholderia ferrariae</name>
    <dbReference type="NCBI Taxonomy" id="386056"/>
    <lineage>
        <taxon>Bacteria</taxon>
        <taxon>Pseudomonadati</taxon>
        <taxon>Pseudomonadota</taxon>
        <taxon>Betaproteobacteria</taxon>
        <taxon>Burkholderiales</taxon>
        <taxon>Burkholderiaceae</taxon>
        <taxon>Paraburkholderia</taxon>
    </lineage>
</organism>
<feature type="compositionally biased region" description="Basic and acidic residues" evidence="1">
    <location>
        <begin position="142"/>
        <end position="157"/>
    </location>
</feature>
<evidence type="ECO:0000313" key="4">
    <source>
        <dbReference type="Proteomes" id="UP001489897"/>
    </source>
</evidence>
<feature type="region of interest" description="Disordered" evidence="1">
    <location>
        <begin position="136"/>
        <end position="157"/>
    </location>
</feature>
<dbReference type="SUPFAM" id="SSF103473">
    <property type="entry name" value="MFS general substrate transporter"/>
    <property type="match status" value="1"/>
</dbReference>
<comment type="caution">
    <text evidence="3">The sequence shown here is derived from an EMBL/GenBank/DDBJ whole genome shotgun (WGS) entry which is preliminary data.</text>
</comment>
<gene>
    <name evidence="3" type="ORF">VSR73_05930</name>
</gene>
<evidence type="ECO:0000256" key="1">
    <source>
        <dbReference type="SAM" id="MobiDB-lite"/>
    </source>
</evidence>
<feature type="transmembrane region" description="Helical" evidence="2">
    <location>
        <begin position="20"/>
        <end position="45"/>
    </location>
</feature>
<accession>A0ABU9RKP8</accession>
<dbReference type="EMBL" id="JAYMRV010000002">
    <property type="protein sequence ID" value="MEM5420603.1"/>
    <property type="molecule type" value="Genomic_DNA"/>
</dbReference>
<proteinExistence type="predicted"/>